<dbReference type="RefSeq" id="WP_060567246.1">
    <property type="nucleotide sequence ID" value="NZ_CP040006.1"/>
</dbReference>
<evidence type="ECO:0000256" key="1">
    <source>
        <dbReference type="SAM" id="MobiDB-lite"/>
    </source>
</evidence>
<keyword evidence="2" id="KW-0472">Membrane</keyword>
<evidence type="ECO:0000313" key="4">
    <source>
        <dbReference type="Proteomes" id="UP000054686"/>
    </source>
</evidence>
<keyword evidence="2" id="KW-0812">Transmembrane</keyword>
<proteinExistence type="predicted"/>
<dbReference type="EMBL" id="LLVT01000003">
    <property type="protein sequence ID" value="KSW10350.1"/>
    <property type="molecule type" value="Genomic_DNA"/>
</dbReference>
<gene>
    <name evidence="3" type="ORF">APY09_07495</name>
</gene>
<accession>A0A0V8RQN9</accession>
<reference evidence="3 4" key="1">
    <citation type="submission" date="2015-10" db="EMBL/GenBank/DDBJ databases">
        <title>Draft Genome of Actinomyces odontolyticus subsp. actinosynbacter strain XH001.</title>
        <authorList>
            <person name="Mclean J.S."/>
            <person name="He X."/>
        </authorList>
    </citation>
    <scope>NUCLEOTIDE SEQUENCE [LARGE SCALE GENOMIC DNA]</scope>
    <source>
        <strain evidence="3 4">XH001</strain>
    </source>
</reference>
<name>A0A0V8RQN9_9ACTO</name>
<feature type="region of interest" description="Disordered" evidence="1">
    <location>
        <begin position="205"/>
        <end position="230"/>
    </location>
</feature>
<dbReference type="OrthoDB" id="8479889at2"/>
<dbReference type="Proteomes" id="UP000054686">
    <property type="component" value="Unassembled WGS sequence"/>
</dbReference>
<dbReference type="InterPro" id="IPR025445">
    <property type="entry name" value="DUF4191"/>
</dbReference>
<comment type="caution">
    <text evidence="3">The sequence shown here is derived from an EMBL/GenBank/DDBJ whole genome shotgun (WGS) entry which is preliminary data.</text>
</comment>
<evidence type="ECO:0000256" key="2">
    <source>
        <dbReference type="SAM" id="Phobius"/>
    </source>
</evidence>
<evidence type="ECO:0000313" key="3">
    <source>
        <dbReference type="EMBL" id="KSW10350.1"/>
    </source>
</evidence>
<dbReference type="AlphaFoldDB" id="A0A0V8RQN9"/>
<feature type="transmembrane region" description="Helical" evidence="2">
    <location>
        <begin position="29"/>
        <end position="50"/>
    </location>
</feature>
<feature type="compositionally biased region" description="Basic residues" evidence="1">
    <location>
        <begin position="221"/>
        <end position="230"/>
    </location>
</feature>
<dbReference type="Pfam" id="PF13829">
    <property type="entry name" value="DUF4191"/>
    <property type="match status" value="1"/>
</dbReference>
<keyword evidence="2" id="KW-1133">Transmembrane helix</keyword>
<feature type="transmembrane region" description="Helical" evidence="2">
    <location>
        <begin position="56"/>
        <end position="78"/>
    </location>
</feature>
<evidence type="ECO:0008006" key="5">
    <source>
        <dbReference type="Google" id="ProtNLM"/>
    </source>
</evidence>
<organism evidence="3 4">
    <name type="scientific">Schaalia odontolytica</name>
    <dbReference type="NCBI Taxonomy" id="1660"/>
    <lineage>
        <taxon>Bacteria</taxon>
        <taxon>Bacillati</taxon>
        <taxon>Actinomycetota</taxon>
        <taxon>Actinomycetes</taxon>
        <taxon>Actinomycetales</taxon>
        <taxon>Actinomycetaceae</taxon>
        <taxon>Schaalia</taxon>
    </lineage>
</organism>
<protein>
    <recommendedName>
        <fullName evidence="5">DUF4191 domain-containing protein</fullName>
    </recommendedName>
</protein>
<sequence>MSESNPPGKRRFYQNVLDAYRLTKRTYPALPWMLLGTAAAVIAIFMLVAWLTNMSFIGWLVVGIMGSFTAALLLLSILTRRALYSQVEDTAGAVKVALSQIQRGWVIPEQPVAYTREQDLVWRIVGRAGVVLISEGPTSRVRPLLQAETKRVTKVMRNVPVHQIQVGHDDGQIALKDLQRELRKLKNVLTPEEVPQVSARINALRSGEPPIPKGIDPLRAKPSRRALRGN</sequence>